<evidence type="ECO:0000313" key="3">
    <source>
        <dbReference type="EMBL" id="RXG28774.1"/>
    </source>
</evidence>
<feature type="transmembrane region" description="Helical" evidence="1">
    <location>
        <begin position="616"/>
        <end position="635"/>
    </location>
</feature>
<feature type="domain" description="Aerotolerance regulator N-terminal" evidence="2">
    <location>
        <begin position="1"/>
        <end position="76"/>
    </location>
</feature>
<dbReference type="InterPro" id="IPR029062">
    <property type="entry name" value="Class_I_gatase-like"/>
</dbReference>
<dbReference type="NCBIfam" id="TIGR02226">
    <property type="entry name" value="two_anch"/>
    <property type="match status" value="1"/>
</dbReference>
<feature type="transmembrane region" description="Helical" evidence="1">
    <location>
        <begin position="6"/>
        <end position="24"/>
    </location>
</feature>
<evidence type="ECO:0000259" key="2">
    <source>
        <dbReference type="Pfam" id="PF07584"/>
    </source>
</evidence>
<evidence type="ECO:0000256" key="1">
    <source>
        <dbReference type="SAM" id="Phobius"/>
    </source>
</evidence>
<dbReference type="Proteomes" id="UP000184240">
    <property type="component" value="Unassembled WGS sequence"/>
</dbReference>
<reference evidence="3 6" key="3">
    <citation type="submission" date="2018-07" db="EMBL/GenBank/DDBJ databases">
        <title>Leeuwenhoekiella genomics.</title>
        <authorList>
            <person name="Tahon G."/>
            <person name="Willems A."/>
        </authorList>
    </citation>
    <scope>NUCLEOTIDE SEQUENCE [LARGE SCALE GENOMIC DNA]</scope>
    <source>
        <strain evidence="3 6">LMG 24856</strain>
    </source>
</reference>
<accession>A0A1M5T3W9</accession>
<evidence type="ECO:0000313" key="6">
    <source>
        <dbReference type="Proteomes" id="UP000290037"/>
    </source>
</evidence>
<dbReference type="OrthoDB" id="9810200at2"/>
<dbReference type="PANTHER" id="PTHR37464:SF1">
    <property type="entry name" value="BLL2463 PROTEIN"/>
    <property type="match status" value="1"/>
</dbReference>
<keyword evidence="1" id="KW-1133">Transmembrane helix</keyword>
<dbReference type="SUPFAM" id="SSF52317">
    <property type="entry name" value="Class I glutamine amidotransferase-like"/>
    <property type="match status" value="1"/>
</dbReference>
<protein>
    <submittedName>
        <fullName evidence="3">Membrane protein (TIGR02226 family)</fullName>
    </submittedName>
    <submittedName>
        <fullName evidence="4">N-terminal double-transmembrane domain-containing protein</fullName>
    </submittedName>
</protein>
<dbReference type="PANTHER" id="PTHR37464">
    <property type="entry name" value="BLL2463 PROTEIN"/>
    <property type="match status" value="1"/>
</dbReference>
<dbReference type="EMBL" id="QOVN01000004">
    <property type="protein sequence ID" value="RXG28774.1"/>
    <property type="molecule type" value="Genomic_DNA"/>
</dbReference>
<gene>
    <name evidence="3" type="ORF">DSM01_2235</name>
    <name evidence="4" type="ORF">SAMN04487999_0240</name>
</gene>
<dbReference type="Pfam" id="PF07584">
    <property type="entry name" value="BatA"/>
    <property type="match status" value="1"/>
</dbReference>
<dbReference type="AlphaFoldDB" id="A0A1M5T3W9"/>
<reference evidence="5" key="2">
    <citation type="submission" date="2016-11" db="EMBL/GenBank/DDBJ databases">
        <authorList>
            <person name="Varghese N."/>
            <person name="Submissions S."/>
        </authorList>
    </citation>
    <scope>NUCLEOTIDE SEQUENCE [LARGE SCALE GENOMIC DNA]</scope>
    <source>
        <strain evidence="5">DSM 19859</strain>
    </source>
</reference>
<organism evidence="4 5">
    <name type="scientific">Leeuwenhoekiella palythoae</name>
    <dbReference type="NCBI Taxonomy" id="573501"/>
    <lineage>
        <taxon>Bacteria</taxon>
        <taxon>Pseudomonadati</taxon>
        <taxon>Bacteroidota</taxon>
        <taxon>Flavobacteriia</taxon>
        <taxon>Flavobacteriales</taxon>
        <taxon>Flavobacteriaceae</taxon>
        <taxon>Leeuwenhoekiella</taxon>
    </lineage>
</organism>
<proteinExistence type="predicted"/>
<keyword evidence="1" id="KW-0472">Membrane</keyword>
<dbReference type="InterPro" id="IPR011933">
    <property type="entry name" value="Double_TM_dom"/>
</dbReference>
<name>A0A1M5T3W9_9FLAO</name>
<dbReference type="Proteomes" id="UP000290037">
    <property type="component" value="Unassembled WGS sequence"/>
</dbReference>
<evidence type="ECO:0000313" key="5">
    <source>
        <dbReference type="Proteomes" id="UP000184240"/>
    </source>
</evidence>
<dbReference type="STRING" id="573501.SAMN04487999_0240"/>
<dbReference type="EMBL" id="FQXT01000001">
    <property type="protein sequence ID" value="SHH45444.1"/>
    <property type="molecule type" value="Genomic_DNA"/>
</dbReference>
<keyword evidence="6" id="KW-1185">Reference proteome</keyword>
<reference evidence="4" key="1">
    <citation type="submission" date="2016-11" db="EMBL/GenBank/DDBJ databases">
        <authorList>
            <person name="Jaros S."/>
            <person name="Januszkiewicz K."/>
            <person name="Wedrychowicz H."/>
        </authorList>
    </citation>
    <scope>NUCLEOTIDE SEQUENCE [LARGE SCALE GENOMIC DNA]</scope>
    <source>
        <strain evidence="4">DSM 19859</strain>
    </source>
</reference>
<dbReference type="RefSeq" id="WP_072979495.1">
    <property type="nucleotide sequence ID" value="NZ_FQXT01000001.1"/>
</dbReference>
<dbReference type="InterPro" id="IPR024163">
    <property type="entry name" value="Aerotolerance_reg_N"/>
</dbReference>
<sequence>MQFKNPEILYALFLLLIPILIHLFQLRRYKKTPFSNVAFLETVIQNTRKSSTLKKWLVLCTRLLALTFLIFAFAEPFIPNSQRALQPQETVIFIDNSFSMQATGKKGNLLTEAKQELLAALHKDERYTLVTWDDVLRDFDPVTDRNELLDLDFTQKTIDVQSLRMRLNNVFSTKDESSRQRILISDFQDTGWSSQLDSLNKTEHRILLEPTSLENISIDSLHLNSVSAAYSLDVFLASTTPIDQDVPVSLFDKEKLIAKGSANFESSKHSKIEFQLTSGAAIQGRLSITTPDLKFDNDFYFSINTTEPLKVLAVSNAEDTFLSRLYQEPQFSYTNVAEDQLEYSILDDQDLIILNEPQRITTALINALKKHTQNGGTLLLIPNMNAAATNYNNLLNAYGFAGFQSKIEAPQRITTINYDHPLYQNVFTKRSSNLQTHQVEAYFPIATTDAILSLENNAPFLAENNRLYLFTGSLSSTNSNFINGQLIVPTFDKIATEALKLPQIYYSIGSKTTFDITTPLPDDVVLTLEQQEQAFIPLQQKRGDKVSIDTQEGIKNDGLYAVKYKQDTLAMVAYNFDRAESNLRPLEAITAENIDFETNIPDLFNKLEQDTNLNLLYKWFVIFALLAFLAEMLLLKKFK</sequence>
<feature type="transmembrane region" description="Helical" evidence="1">
    <location>
        <begin position="56"/>
        <end position="74"/>
    </location>
</feature>
<keyword evidence="1 4" id="KW-0812">Transmembrane</keyword>
<evidence type="ECO:0000313" key="4">
    <source>
        <dbReference type="EMBL" id="SHH45444.1"/>
    </source>
</evidence>